<gene>
    <name evidence="3" type="ORF">PMALA_079420</name>
</gene>
<dbReference type="EMBL" id="FLQW01006772">
    <property type="protein sequence ID" value="SBT01025.1"/>
    <property type="molecule type" value="Genomic_DNA"/>
</dbReference>
<feature type="transmembrane region" description="Helical" evidence="2">
    <location>
        <begin position="353"/>
        <end position="374"/>
    </location>
</feature>
<accession>A0A1A8X9T8</accession>
<evidence type="ECO:0000256" key="2">
    <source>
        <dbReference type="SAM" id="Phobius"/>
    </source>
</evidence>
<proteinExistence type="predicted"/>
<sequence>MRTVNFSNWRGFGFDAGNYVFESKFQRIKKYIQDKISSLKNEKNKQKFRDGCLAMAKYLIEEKTAPSYINQRNWEQVLQNYFEYRFDVLNKHGGCPMILEKNDKDLLELNYEVKDFNEQKIRDVRRLERYKTENNTYNCNNNQSCIEKLAKYNIWIKERQQYFKKKKNLIEKNSQSQQEKFKFPIPISDLLIPETFNELSKSTNSHQAGPDQQSGEEKKSILQIESENSSEGSFKHQDEGSRQTESSILFQIPSSSSPSDQMLSNPLSMETQVIRSKDMEAPDLDSKSHISTTPTSTFVIENNPVLEVPRDIRTIPLPSRVTTYKSPSSVHFTNPIIPDPPGNSWNIYKSSTLIRFIVIIIFSFFLKYALMYLFKIRKKIKRRPMKFLKILIPSLSDKTDELLTHNHLENLKYDSEKTIKNIIINEHNMNNKVHVSNRKKDSYKTIIEVHMEVLEEYRNEKWEYKKGEFLEICLEMLAKEEYTVYTNFTNDELIMEDAKTVSYKEKQKIIWNKWIERHRNLAEKLKKVQWFNNLKNDCKRKLANTKKREELKNVPSDEFQNIPFSEREKHIWRQWIWEKFIIIKQYIEQDVFNYFTYELPITPDEYENKVINDSFPLINKVELSNKEYCQELYKYMKNKLLTKLCILALILVFEECKKEEYLDNRESYLDSSINEFNGEEKSDIKSEIMENISEFNRTFFENMENTDYTTNDHLEEC</sequence>
<organism evidence="3 4">
    <name type="scientific">Plasmodium malariae</name>
    <dbReference type="NCBI Taxonomy" id="5858"/>
    <lineage>
        <taxon>Eukaryota</taxon>
        <taxon>Sar</taxon>
        <taxon>Alveolata</taxon>
        <taxon>Apicomplexa</taxon>
        <taxon>Aconoidasida</taxon>
        <taxon>Haemosporida</taxon>
        <taxon>Plasmodiidae</taxon>
        <taxon>Plasmodium</taxon>
        <taxon>Plasmodium (Plasmodium)</taxon>
    </lineage>
</organism>
<evidence type="ECO:0000313" key="4">
    <source>
        <dbReference type="Proteomes" id="UP000078597"/>
    </source>
</evidence>
<name>A0A1A8X9T8_PLAMA</name>
<evidence type="ECO:0000313" key="3">
    <source>
        <dbReference type="EMBL" id="SBT01025.1"/>
    </source>
</evidence>
<feature type="compositionally biased region" description="Polar residues" evidence="1">
    <location>
        <begin position="223"/>
        <end position="232"/>
    </location>
</feature>
<keyword evidence="2" id="KW-0472">Membrane</keyword>
<protein>
    <submittedName>
        <fullName evidence="3">STP1 protein</fullName>
    </submittedName>
</protein>
<keyword evidence="2" id="KW-0812">Transmembrane</keyword>
<reference evidence="4" key="1">
    <citation type="submission" date="2016-05" db="EMBL/GenBank/DDBJ databases">
        <authorList>
            <person name="Naeem Raeece"/>
        </authorList>
    </citation>
    <scope>NUCLEOTIDE SEQUENCE [LARGE SCALE GENOMIC DNA]</scope>
</reference>
<evidence type="ECO:0000256" key="1">
    <source>
        <dbReference type="SAM" id="MobiDB-lite"/>
    </source>
</evidence>
<keyword evidence="2" id="KW-1133">Transmembrane helix</keyword>
<feature type="region of interest" description="Disordered" evidence="1">
    <location>
        <begin position="199"/>
        <end position="245"/>
    </location>
</feature>
<feature type="compositionally biased region" description="Polar residues" evidence="1">
    <location>
        <begin position="199"/>
        <end position="213"/>
    </location>
</feature>
<feature type="compositionally biased region" description="Basic and acidic residues" evidence="1">
    <location>
        <begin position="233"/>
        <end position="242"/>
    </location>
</feature>
<dbReference type="Proteomes" id="UP000078597">
    <property type="component" value="Unassembled WGS sequence"/>
</dbReference>
<dbReference type="AlphaFoldDB" id="A0A1A8X9T8"/>
<dbReference type="VEuPathDB" id="PlasmoDB:PmUG01_10051500"/>